<dbReference type="OrthoDB" id="4720990at2759"/>
<evidence type="ECO:0000313" key="1">
    <source>
        <dbReference type="EMBL" id="EMR67663.1"/>
    </source>
</evidence>
<dbReference type="Gene3D" id="1.10.510.10">
    <property type="entry name" value="Transferase(Phosphotransferase) domain 1"/>
    <property type="match status" value="1"/>
</dbReference>
<dbReference type="Proteomes" id="UP000012174">
    <property type="component" value="Unassembled WGS sequence"/>
</dbReference>
<evidence type="ECO:0008006" key="3">
    <source>
        <dbReference type="Google" id="ProtNLM"/>
    </source>
</evidence>
<reference evidence="2" key="1">
    <citation type="journal article" date="2013" name="Genome Announc.">
        <title>Draft genome sequence of the grapevine dieback fungus Eutypa lata UCR-EL1.</title>
        <authorList>
            <person name="Blanco-Ulate B."/>
            <person name="Rolshausen P.E."/>
            <person name="Cantu D."/>
        </authorList>
    </citation>
    <scope>NUCLEOTIDE SEQUENCE [LARGE SCALE GENOMIC DNA]</scope>
    <source>
        <strain evidence="2">UCR-EL1</strain>
    </source>
</reference>
<dbReference type="EMBL" id="KB706384">
    <property type="protein sequence ID" value="EMR67663.1"/>
    <property type="molecule type" value="Genomic_DNA"/>
</dbReference>
<keyword evidence="2" id="KW-1185">Reference proteome</keyword>
<dbReference type="KEGG" id="ela:UCREL1_5323"/>
<proteinExistence type="predicted"/>
<gene>
    <name evidence="1" type="ORF">UCREL1_5323</name>
</gene>
<protein>
    <recommendedName>
        <fullName evidence="3">Protein kinase domain-containing protein</fullName>
    </recommendedName>
</protein>
<dbReference type="SUPFAM" id="SSF56112">
    <property type="entry name" value="Protein kinase-like (PK-like)"/>
    <property type="match status" value="1"/>
</dbReference>
<sequence length="223" mass="25251">MPIPNRMLFHFFACSMAWPDNPPIQIEAFDLGIEFPNETFPSDPKPPKSQWVHGNVTMNNIMIGDHSPLADEHILTPILKLIDFGALRIDPNTNNDDAGTKQNIYDMGRIMRILITQDDEWDPAPDDVTMSIAGTNKTFQTAAAVLIPDADFLNIDADLRRLVMRCQAVNAADRPTLEQLGGELVQHMTIKTEDYYKSNNLITWRLETTSSINEMINELIYYA</sequence>
<organism evidence="1 2">
    <name type="scientific">Eutypa lata (strain UCR-EL1)</name>
    <name type="common">Grapevine dieback disease fungus</name>
    <name type="synonym">Eutypa armeniacae</name>
    <dbReference type="NCBI Taxonomy" id="1287681"/>
    <lineage>
        <taxon>Eukaryota</taxon>
        <taxon>Fungi</taxon>
        <taxon>Dikarya</taxon>
        <taxon>Ascomycota</taxon>
        <taxon>Pezizomycotina</taxon>
        <taxon>Sordariomycetes</taxon>
        <taxon>Xylariomycetidae</taxon>
        <taxon>Xylariales</taxon>
        <taxon>Diatrypaceae</taxon>
        <taxon>Eutypa</taxon>
    </lineage>
</organism>
<dbReference type="InterPro" id="IPR011009">
    <property type="entry name" value="Kinase-like_dom_sf"/>
</dbReference>
<dbReference type="HOGENOM" id="CLU_1240137_0_0_1"/>
<accession>M7ST54</accession>
<name>M7ST54_EUTLA</name>
<dbReference type="AlphaFoldDB" id="M7ST54"/>
<evidence type="ECO:0000313" key="2">
    <source>
        <dbReference type="Proteomes" id="UP000012174"/>
    </source>
</evidence>